<reference evidence="4 5" key="1">
    <citation type="submission" date="2022-01" db="EMBL/GenBank/DDBJ databases">
        <title>Collection of gut derived symbiotic bacterial strains cultured from healthy donors.</title>
        <authorList>
            <person name="Lin H."/>
            <person name="Kohout C."/>
            <person name="Waligurski E."/>
            <person name="Pamer E.G."/>
        </authorList>
    </citation>
    <scope>NUCLEOTIDE SEQUENCE [LARGE SCALE GENOMIC DNA]</scope>
    <source>
        <strain evidence="4 5">DFI.3.7</strain>
    </source>
</reference>
<comment type="caution">
    <text evidence="4">The sequence shown here is derived from an EMBL/GenBank/DDBJ whole genome shotgun (WGS) entry which is preliminary data.</text>
</comment>
<keyword evidence="2" id="KW-0732">Signal</keyword>
<feature type="signal peptide" evidence="2">
    <location>
        <begin position="1"/>
        <end position="27"/>
    </location>
</feature>
<dbReference type="EMBL" id="JAKNJB010000039">
    <property type="protein sequence ID" value="MCG4528631.1"/>
    <property type="molecule type" value="Genomic_DNA"/>
</dbReference>
<evidence type="ECO:0000313" key="5">
    <source>
        <dbReference type="Proteomes" id="UP001200313"/>
    </source>
</evidence>
<feature type="domain" description="SLH" evidence="3">
    <location>
        <begin position="92"/>
        <end position="155"/>
    </location>
</feature>
<evidence type="ECO:0000256" key="2">
    <source>
        <dbReference type="SAM" id="SignalP"/>
    </source>
</evidence>
<feature type="chain" id="PRO_5046584180" evidence="2">
    <location>
        <begin position="28"/>
        <end position="931"/>
    </location>
</feature>
<keyword evidence="5" id="KW-1185">Reference proteome</keyword>
<evidence type="ECO:0000313" key="4">
    <source>
        <dbReference type="EMBL" id="MCG4528631.1"/>
    </source>
</evidence>
<proteinExistence type="predicted"/>
<dbReference type="Pfam" id="PF00395">
    <property type="entry name" value="SLH"/>
    <property type="match status" value="2"/>
</dbReference>
<evidence type="ECO:0000259" key="3">
    <source>
        <dbReference type="PROSITE" id="PS51272"/>
    </source>
</evidence>
<gene>
    <name evidence="4" type="ORF">L0P79_16420</name>
</gene>
<organism evidence="4 5">
    <name type="scientific">Intestinimonas massiliensis</name>
    <name type="common">ex Afouda et al. 2020</name>
    <dbReference type="NCBI Taxonomy" id="1673721"/>
    <lineage>
        <taxon>Bacteria</taxon>
        <taxon>Bacillati</taxon>
        <taxon>Bacillota</taxon>
        <taxon>Clostridia</taxon>
        <taxon>Eubacteriales</taxon>
        <taxon>Intestinimonas</taxon>
    </lineage>
</organism>
<dbReference type="InterPro" id="IPR001119">
    <property type="entry name" value="SLH_dom"/>
</dbReference>
<dbReference type="PROSITE" id="PS51272">
    <property type="entry name" value="SLH"/>
    <property type="match status" value="2"/>
</dbReference>
<keyword evidence="1" id="KW-0677">Repeat</keyword>
<protein>
    <submittedName>
        <fullName evidence="4">S-layer homology domain-containing protein</fullName>
    </submittedName>
</protein>
<evidence type="ECO:0000256" key="1">
    <source>
        <dbReference type="ARBA" id="ARBA00022737"/>
    </source>
</evidence>
<dbReference type="Proteomes" id="UP001200313">
    <property type="component" value="Unassembled WGS sequence"/>
</dbReference>
<accession>A0ABS9MCT5</accession>
<sequence>MRNLKRVLSLALASVMLIGMMVVGASAANYDDFSDKDKIVNKEAVSTLVELGVIAGKDDGTYDPTGIVTRGEMAKMICVVLNGGKDPSLGNVTKYSYTDTVGHWAAPYIEYCAIRGIVAGKGDGTFGPNETVTGSQAAKMLLVAAGYQSAIEGFTGANWEVNTNVRANAVGLYDGLDINPSQGLTRDSAAQMVYNILDVEQVTYKYTMVANGDGTFTSVTEIDKTADNKTVLEDKFGAVKVEGVVVANEVADLNSSKKNDNKVLVGSALDAGKTKIVITNGGKDEDQNEYTGTQTFKVSTGLDQLGRTVRLYVKTGSSAANAKVFGSVIVTDDNKVVTDASDDSINSVADDNSLDIVSGTKVATNYADLTDLSSDAAKADGTHGVQKILIDNNDDGDVDYVLLTTYVFGKVTGKSTSSDGSLTVNYSGAATLSVDDKDDVVGFDDVAKNDYVLAAFIGGKLHVQKAESVTGTLDAYTSTSLTVDGTKYTVSAVGCYKSTSDDITPAKGYASKSELDKDATFYLDVNGYIVAVGAPEASAYDYAYVWGSEAGSSIGTDRVKVTLSDGTKATYDLDDDSDIDIENDGDFEGQIFAYKVSGNEIKLTKPAGKTAEGEKVVFEKGKTTVDGLTTADGQTKFANKNTVFFYVTTKTTGNVTKIDSVDVYTGYSAAPDVDKEDNASAFAAYNKGGKMVAVAITSSAFNSTDLSDHVFIYKKDRTFTDYTEVRGFLAGMDQANTELKVSDNSNVDAADAVDGQIYLYTKDSDGYLKLKEAGDNLITVNGKPTNVSSSSVVVKGKEYAVTSKTVLIDNTDNPGTPSATLGAAPEDDDVITYMLVDDDEILMMVIDNTAEETPETPDNVTVTVKDDKITLTYTKEEPGVTDQANAVVAKLTALGYTDIDVTVAGGKVTGVSAKMGVVSYTFTYEMVKAAE</sequence>
<name>A0ABS9MCT5_9FIRM</name>
<dbReference type="RefSeq" id="WP_238074925.1">
    <property type="nucleotide sequence ID" value="NZ_JAKNJB010000039.1"/>
</dbReference>
<feature type="domain" description="SLH" evidence="3">
    <location>
        <begin position="28"/>
        <end position="91"/>
    </location>
</feature>